<name>A0AAU7EEL5_9FLAO</name>
<dbReference type="RefSeq" id="WP_308992716.1">
    <property type="nucleotide sequence ID" value="NZ_CP155618.1"/>
</dbReference>
<protein>
    <recommendedName>
        <fullName evidence="3">Cytochrome c domain-containing protein</fullName>
    </recommendedName>
</protein>
<evidence type="ECO:0000313" key="2">
    <source>
        <dbReference type="Proteomes" id="UP001224325"/>
    </source>
</evidence>
<evidence type="ECO:0000313" key="1">
    <source>
        <dbReference type="EMBL" id="XBL13886.1"/>
    </source>
</evidence>
<dbReference type="Proteomes" id="UP001224325">
    <property type="component" value="Chromosome"/>
</dbReference>
<proteinExistence type="predicted"/>
<dbReference type="AlphaFoldDB" id="A0AAU7EEL5"/>
<sequence length="532" mass="59916">MKLNKLMLFASTIIKTLALCIVLLSWSCNQNKTSEYVALEAPAQFSSSIPVDVDPALQKALIDAGDIYQLNEMYNIYSWQALIAINWPLDANGIPLKNFTDAGSPAWLKWKEAFQVYRADGKQPAAWNSPRKDTGLGLNPSILNDSDSRILLITNTPAHNVNNIADETDQAFAGKLFDQNGNVVVYEVLMNKEEFDYVVENKLYNINGQIEFSKTNTEANFPKGNFEKQELGATEIKLAWKILENSDIKERYFKDKGYIINEIIKKPELVDIGLIGFHISQKTPTGKQWVWSTFEHIDNLDQNITNVGGQNKVIHPTLTNPDCEICPVNVDVTNGGSKYSSHITEHGNYWNITRDTLNYYTDDTKLMKTQSKRMIDIPVRVKQINNMMQNYFKQQGSVWQYYQLIDTQYPLNQNAKPGISTATEYHLPESVINKPGGKPNLIFLTNISMETFFQGGNQIAGLMENSTSNMTIFGTESCMGCHSSANLINNYTITKQGVVENINGDQLSGDFSWLLNKASWEKGVPKPAPKKE</sequence>
<dbReference type="KEGG" id="mlil:QLS71_016375"/>
<dbReference type="EMBL" id="CP155618">
    <property type="protein sequence ID" value="XBL13886.1"/>
    <property type="molecule type" value="Genomic_DNA"/>
</dbReference>
<gene>
    <name evidence="1" type="ORF">QLS71_016375</name>
</gene>
<reference evidence="1" key="1">
    <citation type="submission" date="2024-04" db="EMBL/GenBank/DDBJ databases">
        <title>Mariniflexile litorale, isolated from the shallow sediments of the Sea of Japan.</title>
        <authorList>
            <person name="Romanenko L."/>
            <person name="Isaeva M."/>
        </authorList>
    </citation>
    <scope>NUCLEOTIDE SEQUENCE [LARGE SCALE GENOMIC DNA]</scope>
    <source>
        <strain evidence="1">KMM 9835</strain>
    </source>
</reference>
<organism evidence="1 2">
    <name type="scientific">Mariniflexile litorale</name>
    <dbReference type="NCBI Taxonomy" id="3045158"/>
    <lineage>
        <taxon>Bacteria</taxon>
        <taxon>Pseudomonadati</taxon>
        <taxon>Bacteroidota</taxon>
        <taxon>Flavobacteriia</taxon>
        <taxon>Flavobacteriales</taxon>
        <taxon>Flavobacteriaceae</taxon>
        <taxon>Mariniflexile</taxon>
    </lineage>
</organism>
<keyword evidence="2" id="KW-1185">Reference proteome</keyword>
<accession>A0AAU7EEL5</accession>
<evidence type="ECO:0008006" key="3">
    <source>
        <dbReference type="Google" id="ProtNLM"/>
    </source>
</evidence>